<name>A0A086SUE1_HAPC1</name>
<keyword evidence="2" id="KW-1185">Reference proteome</keyword>
<protein>
    <submittedName>
        <fullName evidence="1">Uncharacterized protein</fullName>
    </submittedName>
</protein>
<evidence type="ECO:0000313" key="2">
    <source>
        <dbReference type="Proteomes" id="UP000029964"/>
    </source>
</evidence>
<comment type="caution">
    <text evidence="1">The sequence shown here is derived from an EMBL/GenBank/DDBJ whole genome shotgun (WGS) entry which is preliminary data.</text>
</comment>
<evidence type="ECO:0000313" key="1">
    <source>
        <dbReference type="EMBL" id="KFH40723.1"/>
    </source>
</evidence>
<organism evidence="1 2">
    <name type="scientific">Hapsidospora chrysogenum (strain ATCC 11550 / CBS 779.69 / DSM 880 / IAM 14645 / JCM 23072 / IMI 49137)</name>
    <name type="common">Acremonium chrysogenum</name>
    <dbReference type="NCBI Taxonomy" id="857340"/>
    <lineage>
        <taxon>Eukaryota</taxon>
        <taxon>Fungi</taxon>
        <taxon>Dikarya</taxon>
        <taxon>Ascomycota</taxon>
        <taxon>Pezizomycotina</taxon>
        <taxon>Sordariomycetes</taxon>
        <taxon>Hypocreomycetidae</taxon>
        <taxon>Hypocreales</taxon>
        <taxon>Bionectriaceae</taxon>
        <taxon>Hapsidospora</taxon>
    </lineage>
</organism>
<dbReference type="HOGENOM" id="CLU_2468517_0_0_1"/>
<dbReference type="AlphaFoldDB" id="A0A086SUE1"/>
<dbReference type="Proteomes" id="UP000029964">
    <property type="component" value="Unassembled WGS sequence"/>
</dbReference>
<sequence>MPADGGIYTGGPSIRGVTASEIGTITMHALVHACVHLRSNPILQMPEQQRQQGGYVGSHCAVAAGKQGGGQQDGKTPRSFHDAVNISV</sequence>
<proteinExistence type="predicted"/>
<dbReference type="EMBL" id="JPKY01000173">
    <property type="protein sequence ID" value="KFH40723.1"/>
    <property type="molecule type" value="Genomic_DNA"/>
</dbReference>
<accession>A0A086SUE1</accession>
<reference evidence="2" key="1">
    <citation type="journal article" date="2014" name="Genome Announc.">
        <title>Genome sequence and annotation of Acremonium chrysogenum, producer of the beta-lactam antibiotic cephalosporin C.</title>
        <authorList>
            <person name="Terfehr D."/>
            <person name="Dahlmann T.A."/>
            <person name="Specht T."/>
            <person name="Zadra I."/>
            <person name="Kuernsteiner H."/>
            <person name="Kueck U."/>
        </authorList>
    </citation>
    <scope>NUCLEOTIDE SEQUENCE [LARGE SCALE GENOMIC DNA]</scope>
    <source>
        <strain evidence="2">ATCC 11550 / CBS 779.69 / DSM 880 / IAM 14645 / JCM 23072 / IMI 49137</strain>
    </source>
</reference>
<gene>
    <name evidence="1" type="ORF">ACRE_085830</name>
</gene>